<organism evidence="9 10">
    <name type="scientific">Paragonimus skrjabini miyazakii</name>
    <dbReference type="NCBI Taxonomy" id="59628"/>
    <lineage>
        <taxon>Eukaryota</taxon>
        <taxon>Metazoa</taxon>
        <taxon>Spiralia</taxon>
        <taxon>Lophotrochozoa</taxon>
        <taxon>Platyhelminthes</taxon>
        <taxon>Trematoda</taxon>
        <taxon>Digenea</taxon>
        <taxon>Plagiorchiida</taxon>
        <taxon>Troglotremata</taxon>
        <taxon>Troglotrematidae</taxon>
        <taxon>Paragonimus</taxon>
    </lineage>
</organism>
<comment type="caution">
    <text evidence="9">The sequence shown here is derived from an EMBL/GenBank/DDBJ whole genome shotgun (WGS) entry which is preliminary data.</text>
</comment>
<evidence type="ECO:0000256" key="5">
    <source>
        <dbReference type="ARBA" id="ARBA00022490"/>
    </source>
</evidence>
<dbReference type="PANTHER" id="PTHR10758">
    <property type="entry name" value="26S PROTEASOME NON-ATPASE REGULATORY SUBUNIT 3/COP9 SIGNALOSOME COMPLEX SUBUNIT 3"/>
    <property type="match status" value="1"/>
</dbReference>
<evidence type="ECO:0000256" key="3">
    <source>
        <dbReference type="ARBA" id="ARBA00007084"/>
    </source>
</evidence>
<dbReference type="InterPro" id="IPR055089">
    <property type="entry name" value="COP9_N"/>
</dbReference>
<comment type="subcellular location">
    <subcellularLocation>
        <location evidence="2">Cytoplasm</location>
    </subcellularLocation>
    <subcellularLocation>
        <location evidence="1">Nucleus</location>
    </subcellularLocation>
</comment>
<dbReference type="AlphaFoldDB" id="A0A8S9YAN0"/>
<feature type="domain" description="PCI" evidence="8">
    <location>
        <begin position="200"/>
        <end position="367"/>
    </location>
</feature>
<dbReference type="InterPro" id="IPR050756">
    <property type="entry name" value="CSN3"/>
</dbReference>
<dbReference type="Pfam" id="PF01399">
    <property type="entry name" value="PCI"/>
    <property type="match status" value="1"/>
</dbReference>
<evidence type="ECO:0000256" key="1">
    <source>
        <dbReference type="ARBA" id="ARBA00004123"/>
    </source>
</evidence>
<proteinExistence type="inferred from homology"/>
<keyword evidence="5" id="KW-0963">Cytoplasm</keyword>
<protein>
    <recommendedName>
        <fullName evidence="4">COP9 signalosome complex subunit 3</fullName>
    </recommendedName>
</protein>
<evidence type="ECO:0000256" key="7">
    <source>
        <dbReference type="ARBA" id="ARBA00023242"/>
    </source>
</evidence>
<dbReference type="Proteomes" id="UP000822476">
    <property type="component" value="Unassembled WGS sequence"/>
</dbReference>
<dbReference type="EMBL" id="JTDE01022221">
    <property type="protein sequence ID" value="KAF7231918.1"/>
    <property type="molecule type" value="Genomic_DNA"/>
</dbReference>
<evidence type="ECO:0000259" key="8">
    <source>
        <dbReference type="PROSITE" id="PS50250"/>
    </source>
</evidence>
<dbReference type="Gene3D" id="1.25.40.570">
    <property type="match status" value="1"/>
</dbReference>
<reference evidence="9" key="1">
    <citation type="submission" date="2019-07" db="EMBL/GenBank/DDBJ databases">
        <title>Annotation for the trematode Paragonimus miyazaki's.</title>
        <authorList>
            <person name="Choi Y.-J."/>
        </authorList>
    </citation>
    <scope>NUCLEOTIDE SEQUENCE</scope>
    <source>
        <strain evidence="9">Japan</strain>
    </source>
</reference>
<evidence type="ECO:0000313" key="10">
    <source>
        <dbReference type="Proteomes" id="UP000822476"/>
    </source>
</evidence>
<dbReference type="SUPFAM" id="SSF46785">
    <property type="entry name" value="Winged helix' DNA-binding domain"/>
    <property type="match status" value="1"/>
</dbReference>
<dbReference type="GO" id="GO:0006511">
    <property type="term" value="P:ubiquitin-dependent protein catabolic process"/>
    <property type="evidence" value="ECO:0007669"/>
    <property type="project" value="TreeGrafter"/>
</dbReference>
<dbReference type="GO" id="GO:0005737">
    <property type="term" value="C:cytoplasm"/>
    <property type="evidence" value="ECO:0007669"/>
    <property type="project" value="UniProtKB-SubCell"/>
</dbReference>
<dbReference type="PROSITE" id="PS50250">
    <property type="entry name" value="PCI"/>
    <property type="match status" value="1"/>
</dbReference>
<sequence length="424" mass="48296">MHSGALSGFIASVNKCGGSFSALHDLVEKSHDVLLRNAAALDNLFDSYEISKFTCLHAAILRAKYLSQLVLNKDTLLIQTTSFFEQCDPEHAKKVSVHVRTISQEFTSRLILWGLALRGIQPLITVICKLQRSPEQLTALHSDLCQQLALSARLFKPVLPILDVDILEVDKNYSFVDIKDYLLYFYYGGMIYAALKKWERALHFFELCLIVPSYSLSCILIEAAKKVILISLIFNGKFTTILEVPTPHFISPKPWKRYCQPYLALASAFQKNDPDALTFVVDSNRDAFAADYNFGLVKQVIKSHVKFRIHNLTKTFMTLSLSDVANRVRLTSAQEAERYLVEMIESKAIFARVDQRDGTVYFLDDPEQFNSMEMFLTLQKKIEDCVSLEKHLMRVCDQLVESPSYARKMLELESKASKTTTSHY</sequence>
<gene>
    <name evidence="9" type="ORF">EG68_11540</name>
</gene>
<evidence type="ECO:0000313" key="9">
    <source>
        <dbReference type="EMBL" id="KAF7231918.1"/>
    </source>
</evidence>
<evidence type="ECO:0000256" key="2">
    <source>
        <dbReference type="ARBA" id="ARBA00004496"/>
    </source>
</evidence>
<keyword evidence="6" id="KW-0736">Signalosome</keyword>
<evidence type="ECO:0000256" key="6">
    <source>
        <dbReference type="ARBA" id="ARBA00022790"/>
    </source>
</evidence>
<dbReference type="SMART" id="SM00088">
    <property type="entry name" value="PINT"/>
    <property type="match status" value="1"/>
</dbReference>
<dbReference type="OrthoDB" id="29061at2759"/>
<keyword evidence="10" id="KW-1185">Reference proteome</keyword>
<comment type="similarity">
    <text evidence="3">Belongs to the CSN3 family.</text>
</comment>
<dbReference type="GO" id="GO:0008180">
    <property type="term" value="C:COP9 signalosome"/>
    <property type="evidence" value="ECO:0007669"/>
    <property type="project" value="UniProtKB-KW"/>
</dbReference>
<keyword evidence="7" id="KW-0539">Nucleus</keyword>
<evidence type="ECO:0000256" key="4">
    <source>
        <dbReference type="ARBA" id="ARBA00014878"/>
    </source>
</evidence>
<accession>A0A8S9YAN0</accession>
<name>A0A8S9YAN0_9TREM</name>
<dbReference type="InterPro" id="IPR036390">
    <property type="entry name" value="WH_DNA-bd_sf"/>
</dbReference>
<dbReference type="InterPro" id="IPR000717">
    <property type="entry name" value="PCI_dom"/>
</dbReference>
<dbReference type="Pfam" id="PF22788">
    <property type="entry name" value="COP9_hel_rpt"/>
    <property type="match status" value="1"/>
</dbReference>
<dbReference type="PANTHER" id="PTHR10758:SF1">
    <property type="entry name" value="COP9 SIGNALOSOME COMPLEX SUBUNIT 3"/>
    <property type="match status" value="1"/>
</dbReference>